<sequence>MSSSDHSASTREKALAALARLTKQDTPRHPSKRTPIKKLATISLIASRKLYKKLTCAPGASLSIDARIKMMPAGPNF</sequence>
<name>A0AAD6N7D0_PENCN</name>
<organism evidence="1 2">
    <name type="scientific">Penicillium canescens</name>
    <dbReference type="NCBI Taxonomy" id="5083"/>
    <lineage>
        <taxon>Eukaryota</taxon>
        <taxon>Fungi</taxon>
        <taxon>Dikarya</taxon>
        <taxon>Ascomycota</taxon>
        <taxon>Pezizomycotina</taxon>
        <taxon>Eurotiomycetes</taxon>
        <taxon>Eurotiomycetidae</taxon>
        <taxon>Eurotiales</taxon>
        <taxon>Aspergillaceae</taxon>
        <taxon>Penicillium</taxon>
    </lineage>
</organism>
<reference evidence="1" key="2">
    <citation type="submission" date="2023-01" db="EMBL/GenBank/DDBJ databases">
        <authorList>
            <person name="Petersen C."/>
        </authorList>
    </citation>
    <scope>NUCLEOTIDE SEQUENCE</scope>
    <source>
        <strain evidence="1">IBT 15450</strain>
    </source>
</reference>
<dbReference type="EMBL" id="JAQJZL010000010">
    <property type="protein sequence ID" value="KAJ6035467.1"/>
    <property type="molecule type" value="Genomic_DNA"/>
</dbReference>
<keyword evidence="2" id="KW-1185">Reference proteome</keyword>
<gene>
    <name evidence="1" type="ORF">N7460_009642</name>
</gene>
<accession>A0AAD6N7D0</accession>
<reference evidence="1" key="1">
    <citation type="journal article" date="2023" name="IMA Fungus">
        <title>Comparative genomic study of the Penicillium genus elucidates a diverse pangenome and 15 lateral gene transfer events.</title>
        <authorList>
            <person name="Petersen C."/>
            <person name="Sorensen T."/>
            <person name="Nielsen M.R."/>
            <person name="Sondergaard T.E."/>
            <person name="Sorensen J.L."/>
            <person name="Fitzpatrick D.A."/>
            <person name="Frisvad J.C."/>
            <person name="Nielsen K.L."/>
        </authorList>
    </citation>
    <scope>NUCLEOTIDE SEQUENCE</scope>
    <source>
        <strain evidence="1">IBT 15450</strain>
    </source>
</reference>
<dbReference type="AlphaFoldDB" id="A0AAD6N7D0"/>
<evidence type="ECO:0000313" key="2">
    <source>
        <dbReference type="Proteomes" id="UP001219568"/>
    </source>
</evidence>
<proteinExistence type="predicted"/>
<protein>
    <submittedName>
        <fullName evidence="1">Uncharacterized protein</fullName>
    </submittedName>
</protein>
<evidence type="ECO:0000313" key="1">
    <source>
        <dbReference type="EMBL" id="KAJ6035467.1"/>
    </source>
</evidence>
<dbReference type="Proteomes" id="UP001219568">
    <property type="component" value="Unassembled WGS sequence"/>
</dbReference>
<comment type="caution">
    <text evidence="1">The sequence shown here is derived from an EMBL/GenBank/DDBJ whole genome shotgun (WGS) entry which is preliminary data.</text>
</comment>